<dbReference type="SUPFAM" id="SSF55797">
    <property type="entry name" value="PR-1-like"/>
    <property type="match status" value="1"/>
</dbReference>
<evidence type="ECO:0000259" key="1">
    <source>
        <dbReference type="SMART" id="SM00198"/>
    </source>
</evidence>
<protein>
    <submittedName>
        <fullName evidence="2">Pathogenesis-related protein PRB1-3-like</fullName>
    </submittedName>
</protein>
<reference evidence="2 3" key="1">
    <citation type="submission" date="2023-10" db="EMBL/GenBank/DDBJ databases">
        <title>Chromosome-scale genome assembly provides insights into flower coloration mechanisms of Canna indica.</title>
        <authorList>
            <person name="Li C."/>
        </authorList>
    </citation>
    <scope>NUCLEOTIDE SEQUENCE [LARGE SCALE GENOMIC DNA]</scope>
    <source>
        <tissue evidence="2">Flower</tissue>
    </source>
</reference>
<feature type="domain" description="SCP" evidence="1">
    <location>
        <begin position="2"/>
        <end position="62"/>
    </location>
</feature>
<dbReference type="GO" id="GO:0005576">
    <property type="term" value="C:extracellular region"/>
    <property type="evidence" value="ECO:0007669"/>
    <property type="project" value="InterPro"/>
</dbReference>
<dbReference type="InterPro" id="IPR035940">
    <property type="entry name" value="CAP_sf"/>
</dbReference>
<dbReference type="InterPro" id="IPR018244">
    <property type="entry name" value="Allrgn_V5/Tpx1_CS"/>
</dbReference>
<gene>
    <name evidence="2" type="ORF">Cni_G22780</name>
</gene>
<accession>A0AAQ3KT75</accession>
<keyword evidence="3" id="KW-1185">Reference proteome</keyword>
<dbReference type="Pfam" id="PF00188">
    <property type="entry name" value="CAP"/>
    <property type="match status" value="1"/>
</dbReference>
<dbReference type="InterPro" id="IPR001283">
    <property type="entry name" value="CRISP-related"/>
</dbReference>
<organism evidence="2 3">
    <name type="scientific">Canna indica</name>
    <name type="common">Indian-shot</name>
    <dbReference type="NCBI Taxonomy" id="4628"/>
    <lineage>
        <taxon>Eukaryota</taxon>
        <taxon>Viridiplantae</taxon>
        <taxon>Streptophyta</taxon>
        <taxon>Embryophyta</taxon>
        <taxon>Tracheophyta</taxon>
        <taxon>Spermatophyta</taxon>
        <taxon>Magnoliopsida</taxon>
        <taxon>Liliopsida</taxon>
        <taxon>Zingiberales</taxon>
        <taxon>Cannaceae</taxon>
        <taxon>Canna</taxon>
    </lineage>
</organism>
<dbReference type="PROSITE" id="PS01010">
    <property type="entry name" value="CRISP_2"/>
    <property type="match status" value="1"/>
</dbReference>
<sequence length="66" mass="7430">MQGQQYYDYSTNTCSVLHENKCLAYTQVVWAKSTELGCARVVCVGGDIFIVCNYYPPGNILGQRPY</sequence>
<evidence type="ECO:0000313" key="3">
    <source>
        <dbReference type="Proteomes" id="UP001327560"/>
    </source>
</evidence>
<dbReference type="PANTHER" id="PTHR10334">
    <property type="entry name" value="CYSTEINE-RICH SECRETORY PROTEIN-RELATED"/>
    <property type="match status" value="1"/>
</dbReference>
<name>A0AAQ3KT75_9LILI</name>
<dbReference type="InterPro" id="IPR014044">
    <property type="entry name" value="CAP_dom"/>
</dbReference>
<proteinExistence type="predicted"/>
<dbReference type="Gene3D" id="3.40.33.10">
    <property type="entry name" value="CAP"/>
    <property type="match status" value="1"/>
</dbReference>
<dbReference type="Proteomes" id="UP001327560">
    <property type="component" value="Chromosome 7"/>
</dbReference>
<evidence type="ECO:0000313" key="2">
    <source>
        <dbReference type="EMBL" id="WOL14000.1"/>
    </source>
</evidence>
<dbReference type="EMBL" id="CP136896">
    <property type="protein sequence ID" value="WOL14000.1"/>
    <property type="molecule type" value="Genomic_DNA"/>
</dbReference>
<dbReference type="PRINTS" id="PR00837">
    <property type="entry name" value="V5TPXLIKE"/>
</dbReference>
<dbReference type="SMART" id="SM00198">
    <property type="entry name" value="SCP"/>
    <property type="match status" value="1"/>
</dbReference>
<dbReference type="AlphaFoldDB" id="A0AAQ3KT75"/>